<evidence type="ECO:0000256" key="1">
    <source>
        <dbReference type="SAM" id="Phobius"/>
    </source>
</evidence>
<gene>
    <name evidence="2" type="ORF">SEA_REM711_43</name>
</gene>
<accession>A0A2K9VEY2</accession>
<keyword evidence="1" id="KW-0812">Transmembrane</keyword>
<protein>
    <submittedName>
        <fullName evidence="2">Uncharacterized protein</fullName>
    </submittedName>
</protein>
<sequence>MTRRRAAATVAGGIVAGWLLALAGTYITLVYLAGD</sequence>
<organism evidence="2 3">
    <name type="scientific">Mycobacterium phage Rem711</name>
    <dbReference type="NCBI Taxonomy" id="2079285"/>
    <lineage>
        <taxon>Viruses</taxon>
        <taxon>Duplodnaviria</taxon>
        <taxon>Heunggongvirae</taxon>
        <taxon>Uroviricota</taxon>
        <taxon>Caudoviricetes</taxon>
        <taxon>Trigintaduovirus</taxon>
        <taxon>Trigintaduovirus rem711</taxon>
    </lineage>
</organism>
<name>A0A2K9VEY2_9CAUD</name>
<evidence type="ECO:0000313" key="2">
    <source>
        <dbReference type="EMBL" id="AUV60821.1"/>
    </source>
</evidence>
<keyword evidence="1" id="KW-0472">Membrane</keyword>
<keyword evidence="1" id="KW-1133">Transmembrane helix</keyword>
<keyword evidence="3" id="KW-1185">Reference proteome</keyword>
<reference evidence="3" key="1">
    <citation type="submission" date="2018-01" db="EMBL/GenBank/DDBJ databases">
        <authorList>
            <person name="Gatt S.M."/>
            <person name="Isern S."/>
            <person name="Jenkins M."/>
            <person name="Tan A.L."/>
            <person name="Michael S.F."/>
            <person name="Moore R.E."/>
            <person name="Ware V.C."/>
            <person name="Garlena R.A."/>
            <person name="Russell D.A."/>
            <person name="Pope W.H."/>
            <person name="Jacobs-Sera D."/>
            <person name="Hendrix R.W."/>
            <person name="Hatfull G.F."/>
        </authorList>
    </citation>
    <scope>NUCLEOTIDE SEQUENCE [LARGE SCALE GENOMIC DNA]</scope>
</reference>
<dbReference type="Proteomes" id="UP000241185">
    <property type="component" value="Segment"/>
</dbReference>
<dbReference type="EMBL" id="MG770216">
    <property type="protein sequence ID" value="AUV60821.1"/>
    <property type="molecule type" value="Genomic_DNA"/>
</dbReference>
<proteinExistence type="predicted"/>
<feature type="transmembrane region" description="Helical" evidence="1">
    <location>
        <begin position="7"/>
        <end position="33"/>
    </location>
</feature>
<evidence type="ECO:0000313" key="3">
    <source>
        <dbReference type="Proteomes" id="UP000241185"/>
    </source>
</evidence>